<accession>A0A1H2Z375</accession>
<dbReference type="Proteomes" id="UP000199118">
    <property type="component" value="Unassembled WGS sequence"/>
</dbReference>
<dbReference type="SUPFAM" id="SSF56935">
    <property type="entry name" value="Porins"/>
    <property type="match status" value="1"/>
</dbReference>
<evidence type="ECO:0000313" key="3">
    <source>
        <dbReference type="EMBL" id="SDX11826.1"/>
    </source>
</evidence>
<reference evidence="3 4" key="1">
    <citation type="submission" date="2016-10" db="EMBL/GenBank/DDBJ databases">
        <authorList>
            <person name="de Groot N.N."/>
        </authorList>
    </citation>
    <scope>NUCLEOTIDE SEQUENCE [LARGE SCALE GENOMIC DNA]</scope>
    <source>
        <strain evidence="3 4">DSM 17890</strain>
    </source>
</reference>
<dbReference type="EMBL" id="FNMZ01000003">
    <property type="protein sequence ID" value="SDX11826.1"/>
    <property type="molecule type" value="Genomic_DNA"/>
</dbReference>
<dbReference type="AlphaFoldDB" id="A0A1H2Z375"/>
<feature type="domain" description="Porin" evidence="2">
    <location>
        <begin position="7"/>
        <end position="315"/>
    </location>
</feature>
<evidence type="ECO:0000256" key="1">
    <source>
        <dbReference type="SAM" id="SignalP"/>
    </source>
</evidence>
<keyword evidence="1" id="KW-0732">Signal</keyword>
<dbReference type="GO" id="GO:0016020">
    <property type="term" value="C:membrane"/>
    <property type="evidence" value="ECO:0007669"/>
    <property type="project" value="InterPro"/>
</dbReference>
<feature type="chain" id="PRO_5011444739" evidence="1">
    <location>
        <begin position="23"/>
        <end position="330"/>
    </location>
</feature>
<sequence length="330" mass="33650">MKKILFATTALVAGAAAGIASAAERPTGSVGGYMFFGAGLTDVTATGDTEVALLRDGEMHLKFSGSSDNGLTFAGRVELEAFTTGDQIDENWATVSGSFGEILVGSNDTAGDNYGDVGIFCAAGCRIAYYDGFGEVPMAGSDDGFDALMIMYATPTIAGFTAAVSFTPDAGYDGANDGARVTTGDRPYAGASNVVSLAANYSGEFSGFGVALGGDYTFGDATTGSGGQDIDVWSLGAELGYAGFTGGVHYENNEATSSDDVAIGFRYRTGPWTFGGGYAFSDTAASDIDTFAGWVSYALAPGVTGHVAAMYGDNGATDGYNIYTILQVGF</sequence>
<dbReference type="InterPro" id="IPR033900">
    <property type="entry name" value="Gram_neg_porin_domain"/>
</dbReference>
<dbReference type="InterPro" id="IPR023614">
    <property type="entry name" value="Porin_dom_sf"/>
</dbReference>
<name>A0A1H2Z375_9RHOB</name>
<dbReference type="Gene3D" id="2.40.160.10">
    <property type="entry name" value="Porin"/>
    <property type="match status" value="1"/>
</dbReference>
<proteinExistence type="predicted"/>
<dbReference type="GO" id="GO:0015288">
    <property type="term" value="F:porin activity"/>
    <property type="evidence" value="ECO:0007669"/>
    <property type="project" value="InterPro"/>
</dbReference>
<evidence type="ECO:0000313" key="4">
    <source>
        <dbReference type="Proteomes" id="UP000199118"/>
    </source>
</evidence>
<dbReference type="STRING" id="356660.SAMN05444336_103353"/>
<organism evidence="3 4">
    <name type="scientific">Albimonas donghaensis</name>
    <dbReference type="NCBI Taxonomy" id="356660"/>
    <lineage>
        <taxon>Bacteria</taxon>
        <taxon>Pseudomonadati</taxon>
        <taxon>Pseudomonadota</taxon>
        <taxon>Alphaproteobacteria</taxon>
        <taxon>Rhodobacterales</taxon>
        <taxon>Paracoccaceae</taxon>
        <taxon>Albimonas</taxon>
    </lineage>
</organism>
<dbReference type="Pfam" id="PF13609">
    <property type="entry name" value="Porin_4"/>
    <property type="match status" value="1"/>
</dbReference>
<gene>
    <name evidence="3" type="ORF">SAMN05444336_103353</name>
</gene>
<protein>
    <submittedName>
        <fullName evidence="3">Porin</fullName>
    </submittedName>
</protein>
<evidence type="ECO:0000259" key="2">
    <source>
        <dbReference type="Pfam" id="PF13609"/>
    </source>
</evidence>
<keyword evidence="4" id="KW-1185">Reference proteome</keyword>
<feature type="signal peptide" evidence="1">
    <location>
        <begin position="1"/>
        <end position="22"/>
    </location>
</feature>
<dbReference type="RefSeq" id="WP_176954711.1">
    <property type="nucleotide sequence ID" value="NZ_FNMZ01000003.1"/>
</dbReference>